<dbReference type="RefSeq" id="XP_033687471.1">
    <property type="nucleotide sequence ID" value="XM_033828483.1"/>
</dbReference>
<dbReference type="SUPFAM" id="SSF50475">
    <property type="entry name" value="FMN-binding split barrel"/>
    <property type="match status" value="1"/>
</dbReference>
<dbReference type="EMBL" id="ML987192">
    <property type="protein sequence ID" value="KAF2252467.1"/>
    <property type="molecule type" value="Genomic_DNA"/>
</dbReference>
<evidence type="ECO:0000256" key="1">
    <source>
        <dbReference type="SAM" id="MobiDB-lite"/>
    </source>
</evidence>
<organism evidence="3 4">
    <name type="scientific">Trematosphaeria pertusa</name>
    <dbReference type="NCBI Taxonomy" id="390896"/>
    <lineage>
        <taxon>Eukaryota</taxon>
        <taxon>Fungi</taxon>
        <taxon>Dikarya</taxon>
        <taxon>Ascomycota</taxon>
        <taxon>Pezizomycotina</taxon>
        <taxon>Dothideomycetes</taxon>
        <taxon>Pleosporomycetidae</taxon>
        <taxon>Pleosporales</taxon>
        <taxon>Massarineae</taxon>
        <taxon>Trematosphaeriaceae</taxon>
        <taxon>Trematosphaeria</taxon>
    </lineage>
</organism>
<dbReference type="Pfam" id="PF16242">
    <property type="entry name" value="Pyrid_ox_like"/>
    <property type="match status" value="1"/>
</dbReference>
<accession>A0A6A6IQF0</accession>
<evidence type="ECO:0000313" key="3">
    <source>
        <dbReference type="EMBL" id="KAF2252467.1"/>
    </source>
</evidence>
<name>A0A6A6IQF0_9PLEO</name>
<dbReference type="AlphaFoldDB" id="A0A6A6IQF0"/>
<sequence length="205" mass="22686">MPEHLTHDEINSQTDPSVAKQYDSSTPKEQQIKDFFNMVDGKKIAMLNTYRNGVGPVGRSMAVAKRSGPDILLLANQHSQKFQDLSQNKEVQITFQDSKTQDWISISGTATTVSNSDPRIKELWSRGIKAWFGDLGDGKHDGGPDDPRMALIEVKAKYATYYLTQSGTLGFIKEVGTAAVTGKVAETGVLRELHEADLEQARKME</sequence>
<protein>
    <recommendedName>
        <fullName evidence="2">General stress protein FMN-binding split barrel domain-containing protein</fullName>
    </recommendedName>
</protein>
<reference evidence="3" key="1">
    <citation type="journal article" date="2020" name="Stud. Mycol.">
        <title>101 Dothideomycetes genomes: a test case for predicting lifestyles and emergence of pathogens.</title>
        <authorList>
            <person name="Haridas S."/>
            <person name="Albert R."/>
            <person name="Binder M."/>
            <person name="Bloem J."/>
            <person name="Labutti K."/>
            <person name="Salamov A."/>
            <person name="Andreopoulos B."/>
            <person name="Baker S."/>
            <person name="Barry K."/>
            <person name="Bills G."/>
            <person name="Bluhm B."/>
            <person name="Cannon C."/>
            <person name="Castanera R."/>
            <person name="Culley D."/>
            <person name="Daum C."/>
            <person name="Ezra D."/>
            <person name="Gonzalez J."/>
            <person name="Henrissat B."/>
            <person name="Kuo A."/>
            <person name="Liang C."/>
            <person name="Lipzen A."/>
            <person name="Lutzoni F."/>
            <person name="Magnuson J."/>
            <person name="Mondo S."/>
            <person name="Nolan M."/>
            <person name="Ohm R."/>
            <person name="Pangilinan J."/>
            <person name="Park H.-J."/>
            <person name="Ramirez L."/>
            <person name="Alfaro M."/>
            <person name="Sun H."/>
            <person name="Tritt A."/>
            <person name="Yoshinaga Y."/>
            <person name="Zwiers L.-H."/>
            <person name="Turgeon B."/>
            <person name="Goodwin S."/>
            <person name="Spatafora J."/>
            <person name="Crous P."/>
            <person name="Grigoriev I."/>
        </authorList>
    </citation>
    <scope>NUCLEOTIDE SEQUENCE</scope>
    <source>
        <strain evidence="3">CBS 122368</strain>
    </source>
</reference>
<dbReference type="PANTHER" id="PTHR34818">
    <property type="entry name" value="PROTEIN BLI-3"/>
    <property type="match status" value="1"/>
</dbReference>
<keyword evidence="4" id="KW-1185">Reference proteome</keyword>
<dbReference type="InterPro" id="IPR052917">
    <property type="entry name" value="Stress-Dev_Protein"/>
</dbReference>
<dbReference type="Gene3D" id="2.30.110.10">
    <property type="entry name" value="Electron Transport, Fmn-binding Protein, Chain A"/>
    <property type="match status" value="1"/>
</dbReference>
<dbReference type="InterPro" id="IPR012349">
    <property type="entry name" value="Split_barrel_FMN-bd"/>
</dbReference>
<gene>
    <name evidence="3" type="ORF">BU26DRAFT_517084</name>
</gene>
<evidence type="ECO:0000259" key="2">
    <source>
        <dbReference type="Pfam" id="PF16242"/>
    </source>
</evidence>
<dbReference type="InterPro" id="IPR038725">
    <property type="entry name" value="YdaG_split_barrel_FMN-bd"/>
</dbReference>
<feature type="compositionally biased region" description="Basic and acidic residues" evidence="1">
    <location>
        <begin position="1"/>
        <end position="10"/>
    </location>
</feature>
<dbReference type="PANTHER" id="PTHR34818:SF1">
    <property type="entry name" value="PROTEIN BLI-3"/>
    <property type="match status" value="1"/>
</dbReference>
<dbReference type="GeneID" id="54581813"/>
<evidence type="ECO:0000313" key="4">
    <source>
        <dbReference type="Proteomes" id="UP000800094"/>
    </source>
</evidence>
<proteinExistence type="predicted"/>
<dbReference type="Proteomes" id="UP000800094">
    <property type="component" value="Unassembled WGS sequence"/>
</dbReference>
<feature type="compositionally biased region" description="Polar residues" evidence="1">
    <location>
        <begin position="11"/>
        <end position="26"/>
    </location>
</feature>
<feature type="domain" description="General stress protein FMN-binding split barrel" evidence="2">
    <location>
        <begin position="31"/>
        <end position="183"/>
    </location>
</feature>
<feature type="region of interest" description="Disordered" evidence="1">
    <location>
        <begin position="1"/>
        <end position="26"/>
    </location>
</feature>
<dbReference type="OrthoDB" id="434253at2759"/>